<evidence type="ECO:0000313" key="14">
    <source>
        <dbReference type="Proteomes" id="UP000034201"/>
    </source>
</evidence>
<dbReference type="Proteomes" id="UP000034201">
    <property type="component" value="Unassembled WGS sequence"/>
</dbReference>
<feature type="binding site" evidence="11">
    <location>
        <position position="405"/>
    </location>
    <ligand>
        <name>[4Fe-4S] cluster</name>
        <dbReference type="ChEBI" id="CHEBI:49883"/>
    </ligand>
</feature>
<keyword evidence="6 8" id="KW-0658">Purine biosynthesis</keyword>
<dbReference type="EC" id="2.4.2.14" evidence="3 8"/>
<feature type="domain" description="Glutamine amidotransferase type-2" evidence="12">
    <location>
        <begin position="2"/>
        <end position="230"/>
    </location>
</feature>
<proteinExistence type="inferred from homology"/>
<evidence type="ECO:0000313" key="13">
    <source>
        <dbReference type="EMBL" id="KKW20921.1"/>
    </source>
</evidence>
<comment type="cofactor">
    <cofactor evidence="10">
        <name>Mg(2+)</name>
        <dbReference type="ChEBI" id="CHEBI:18420"/>
    </cofactor>
    <text evidence="10">Binds 1 Mg(2+) ion per subunit.</text>
</comment>
<name>A0A0G1WQ43_9BACT</name>
<feature type="active site" description="Nucleophile" evidence="9">
    <location>
        <position position="2"/>
    </location>
</feature>
<dbReference type="PIRSF" id="PIRSF000485">
    <property type="entry name" value="Amd_phspho_trans"/>
    <property type="match status" value="1"/>
</dbReference>
<dbReference type="Gene3D" id="3.40.50.2020">
    <property type="match status" value="1"/>
</dbReference>
<dbReference type="Gene3D" id="3.60.20.10">
    <property type="entry name" value="Glutamine Phosphoribosylpyrophosphate, subunit 1, domain 1"/>
    <property type="match status" value="1"/>
</dbReference>
<dbReference type="GO" id="GO:0009113">
    <property type="term" value="P:purine nucleobase biosynthetic process"/>
    <property type="evidence" value="ECO:0007669"/>
    <property type="project" value="InterPro"/>
</dbReference>
<comment type="pathway">
    <text evidence="1 8">Purine metabolism; IMP biosynthesis via de novo pathway; N(1)-(5-phospho-D-ribosyl)glycinamide from 5-phospho-alpha-D-ribose 1-diphosphate: step 1/2.</text>
</comment>
<dbReference type="InterPro" id="IPR029057">
    <property type="entry name" value="PRTase-like"/>
</dbReference>
<evidence type="ECO:0000259" key="12">
    <source>
        <dbReference type="PROSITE" id="PS51278"/>
    </source>
</evidence>
<dbReference type="UniPathway" id="UPA00074">
    <property type="reaction ID" value="UER00124"/>
</dbReference>
<keyword evidence="10" id="KW-0479">Metal-binding</keyword>
<keyword evidence="11" id="KW-0411">Iron-sulfur</keyword>
<sequence>MCGVIGFFGIEQPVKTAVDLMTALQHRGEQSAGAAFALKNNEFVYERALGLSPELFGRLRRNPFVHEDVRAGICHLRYGTSGARQSLSNAQPLYGRAPWGEFYLGHNGDSPNFEEMRSDLIAQGAVFSTDADSEFLVKYIELLSRERDPLQAFRDGLRAYQGTFAITALLKDKDGFKLVAARDGSGNRPLVLGKLGSGFVVASEDSAFELIKAARLCEVEPGTMVVISHETRDHPRVIPIARSKSVRHCVFEGIYFAFPSSRMFGLSVARFRRALGARLAKCFGGRIEKGDVITNPPDSSNFLADGFCPALGIYPERVFLRRHFRAGGFPQSVRSFTQGTDGDRDETLRKKFSIIPESIQGRRVWILDDSIVRGKTSRSLVSSLRKNGASWVGMLSGSPPLVGPCQKGIDLSHLIAASVPGCEEADIEEVRKSIGADFLGYLPLKELKAAVTECGADHRNYCFGCFEGREPIWGKW</sequence>
<dbReference type="PROSITE" id="PS51278">
    <property type="entry name" value="GATASE_TYPE_2"/>
    <property type="match status" value="1"/>
</dbReference>
<keyword evidence="11" id="KW-0408">Iron</keyword>
<feature type="binding site" evidence="10">
    <location>
        <position position="368"/>
    </location>
    <ligand>
        <name>Mg(2+)</name>
        <dbReference type="ChEBI" id="CHEBI:18420"/>
    </ligand>
</feature>
<dbReference type="InterPro" id="IPR005854">
    <property type="entry name" value="PurF"/>
</dbReference>
<feature type="binding site" evidence="11">
    <location>
        <position position="249"/>
    </location>
    <ligand>
        <name>[4Fe-4S] cluster</name>
        <dbReference type="ChEBI" id="CHEBI:49883"/>
    </ligand>
</feature>
<evidence type="ECO:0000256" key="10">
    <source>
        <dbReference type="PIRSR" id="PIRSR000485-2"/>
    </source>
</evidence>
<dbReference type="GO" id="GO:0046872">
    <property type="term" value="F:metal ion binding"/>
    <property type="evidence" value="ECO:0007669"/>
    <property type="project" value="UniProtKB-KW"/>
</dbReference>
<accession>A0A0G1WQ43</accession>
<comment type="cofactor">
    <cofactor evidence="11">
        <name>[4Fe-4S] cluster</name>
        <dbReference type="ChEBI" id="CHEBI:49883"/>
    </cofactor>
    <text evidence="11">Binds 1 [4Fe-4S] cluster per subunit.</text>
</comment>
<dbReference type="InterPro" id="IPR017932">
    <property type="entry name" value="GATase_2_dom"/>
</dbReference>
<dbReference type="PANTHER" id="PTHR11907">
    <property type="entry name" value="AMIDOPHOSPHORIBOSYLTRANSFERASE"/>
    <property type="match status" value="1"/>
</dbReference>
<feature type="binding site" evidence="11">
    <location>
        <position position="465"/>
    </location>
    <ligand>
        <name>[4Fe-4S] cluster</name>
        <dbReference type="ChEBI" id="CHEBI:49883"/>
    </ligand>
</feature>
<evidence type="ECO:0000256" key="9">
    <source>
        <dbReference type="PIRSR" id="PIRSR000485-1"/>
    </source>
</evidence>
<evidence type="ECO:0000256" key="4">
    <source>
        <dbReference type="ARBA" id="ARBA00022676"/>
    </source>
</evidence>
<keyword evidence="4 8" id="KW-0328">Glycosyltransferase</keyword>
<evidence type="ECO:0000256" key="6">
    <source>
        <dbReference type="ARBA" id="ARBA00022755"/>
    </source>
</evidence>
<evidence type="ECO:0000256" key="1">
    <source>
        <dbReference type="ARBA" id="ARBA00005209"/>
    </source>
</evidence>
<dbReference type="Pfam" id="PF13537">
    <property type="entry name" value="GATase_7"/>
    <property type="match status" value="1"/>
</dbReference>
<dbReference type="GO" id="GO:0006189">
    <property type="term" value="P:'de novo' IMP biosynthetic process"/>
    <property type="evidence" value="ECO:0007669"/>
    <property type="project" value="UniProtKB-UniPathway"/>
</dbReference>
<dbReference type="EMBL" id="LCQQ01000019">
    <property type="protein sequence ID" value="KKW20921.1"/>
    <property type="molecule type" value="Genomic_DNA"/>
</dbReference>
<protein>
    <recommendedName>
        <fullName evidence="3 8">Amidophosphoribosyltransferase</fullName>
        <shortName evidence="8">ATase</shortName>
        <ecNumber evidence="3 8">2.4.2.14</ecNumber>
    </recommendedName>
    <alternativeName>
        <fullName evidence="8">Glutamine phosphoribosylpyrophosphate amidotransferase</fullName>
    </alternativeName>
</protein>
<comment type="catalytic activity">
    <reaction evidence="8">
        <text>5-phospho-beta-D-ribosylamine + L-glutamate + diphosphate = 5-phospho-alpha-D-ribose 1-diphosphate + L-glutamine + H2O</text>
        <dbReference type="Rhea" id="RHEA:14905"/>
        <dbReference type="ChEBI" id="CHEBI:15377"/>
        <dbReference type="ChEBI" id="CHEBI:29985"/>
        <dbReference type="ChEBI" id="CHEBI:33019"/>
        <dbReference type="ChEBI" id="CHEBI:58017"/>
        <dbReference type="ChEBI" id="CHEBI:58359"/>
        <dbReference type="ChEBI" id="CHEBI:58681"/>
        <dbReference type="EC" id="2.4.2.14"/>
    </reaction>
</comment>
<comment type="caution">
    <text evidence="13">The sequence shown here is derived from an EMBL/GenBank/DDBJ whole genome shotgun (WGS) entry which is preliminary data.</text>
</comment>
<feature type="binding site" evidence="10">
    <location>
        <position position="369"/>
    </location>
    <ligand>
        <name>Mg(2+)</name>
        <dbReference type="ChEBI" id="CHEBI:18420"/>
    </ligand>
</feature>
<reference evidence="13 14" key="1">
    <citation type="journal article" date="2015" name="Nature">
        <title>rRNA introns, odd ribosomes, and small enigmatic genomes across a large radiation of phyla.</title>
        <authorList>
            <person name="Brown C.T."/>
            <person name="Hug L.A."/>
            <person name="Thomas B.C."/>
            <person name="Sharon I."/>
            <person name="Castelle C.J."/>
            <person name="Singh A."/>
            <person name="Wilkins M.J."/>
            <person name="Williams K.H."/>
            <person name="Banfield J.F."/>
        </authorList>
    </citation>
    <scope>NUCLEOTIDE SEQUENCE [LARGE SCALE GENOMIC DNA]</scope>
</reference>
<comment type="similarity">
    <text evidence="2 8">In the C-terminal section; belongs to the purine/pyrimidine phosphoribosyltransferase family.</text>
</comment>
<evidence type="ECO:0000256" key="3">
    <source>
        <dbReference type="ARBA" id="ARBA00011941"/>
    </source>
</evidence>
<keyword evidence="5 8" id="KW-0808">Transferase</keyword>
<dbReference type="InterPro" id="IPR000836">
    <property type="entry name" value="PRTase_dom"/>
</dbReference>
<dbReference type="InterPro" id="IPR029055">
    <property type="entry name" value="Ntn_hydrolases_N"/>
</dbReference>
<dbReference type="GO" id="GO:0051536">
    <property type="term" value="F:iron-sulfur cluster binding"/>
    <property type="evidence" value="ECO:0007669"/>
    <property type="project" value="UniProtKB-KW"/>
</dbReference>
<dbReference type="GO" id="GO:0004044">
    <property type="term" value="F:amidophosphoribosyltransferase activity"/>
    <property type="evidence" value="ECO:0007669"/>
    <property type="project" value="UniProtKB-EC"/>
</dbReference>
<feature type="binding site" evidence="11">
    <location>
        <position position="462"/>
    </location>
    <ligand>
        <name>[4Fe-4S] cluster</name>
        <dbReference type="ChEBI" id="CHEBI:49883"/>
    </ligand>
</feature>
<dbReference type="SUPFAM" id="SSF56235">
    <property type="entry name" value="N-terminal nucleophile aminohydrolases (Ntn hydrolases)"/>
    <property type="match status" value="1"/>
</dbReference>
<dbReference type="AlphaFoldDB" id="A0A0G1WQ43"/>
<evidence type="ECO:0000256" key="11">
    <source>
        <dbReference type="PIRSR" id="PIRSR000485-3"/>
    </source>
</evidence>
<evidence type="ECO:0000256" key="8">
    <source>
        <dbReference type="PIRNR" id="PIRNR000485"/>
    </source>
</evidence>
<keyword evidence="10" id="KW-0460">Magnesium</keyword>
<gene>
    <name evidence="13" type="ORF">UY61_C0019G0009</name>
</gene>
<evidence type="ECO:0000256" key="5">
    <source>
        <dbReference type="ARBA" id="ARBA00022679"/>
    </source>
</evidence>
<evidence type="ECO:0000256" key="7">
    <source>
        <dbReference type="ARBA" id="ARBA00022962"/>
    </source>
</evidence>
<dbReference type="SUPFAM" id="SSF53271">
    <property type="entry name" value="PRTase-like"/>
    <property type="match status" value="1"/>
</dbReference>
<organism evidence="13 14">
    <name type="scientific">Candidatus Adlerbacteria bacterium GW2011_GWC1_50_9</name>
    <dbReference type="NCBI Taxonomy" id="1618608"/>
    <lineage>
        <taxon>Bacteria</taxon>
        <taxon>Candidatus Adleribacteriota</taxon>
    </lineage>
</organism>
<evidence type="ECO:0000256" key="2">
    <source>
        <dbReference type="ARBA" id="ARBA00010138"/>
    </source>
</evidence>
<keyword evidence="7" id="KW-0315">Glutamine amidotransferase</keyword>
<feature type="binding site" evidence="10">
    <location>
        <position position="299"/>
    </location>
    <ligand>
        <name>Mg(2+)</name>
        <dbReference type="ChEBI" id="CHEBI:18420"/>
    </ligand>
</feature>
<dbReference type="CDD" id="cd06223">
    <property type="entry name" value="PRTases_typeI"/>
    <property type="match status" value="1"/>
</dbReference>